<keyword evidence="2" id="KW-0378">Hydrolase</keyword>
<dbReference type="SUPFAM" id="SSF56281">
    <property type="entry name" value="Metallo-hydrolase/oxidoreductase"/>
    <property type="match status" value="1"/>
</dbReference>
<evidence type="ECO:0000313" key="2">
    <source>
        <dbReference type="EMBL" id="HIQ30449.1"/>
    </source>
</evidence>
<gene>
    <name evidence="2" type="ORF">EYH45_07820</name>
</gene>
<reference evidence="2" key="1">
    <citation type="journal article" date="2020" name="ISME J.">
        <title>Gammaproteobacteria mediating utilization of methyl-, sulfur- and petroleum organic compounds in deep ocean hydrothermal plumes.</title>
        <authorList>
            <person name="Zhou Z."/>
            <person name="Liu Y."/>
            <person name="Pan J."/>
            <person name="Cron B.R."/>
            <person name="Toner B.M."/>
            <person name="Anantharaman K."/>
            <person name="Breier J.A."/>
            <person name="Dick G.J."/>
            <person name="Li M."/>
        </authorList>
    </citation>
    <scope>NUCLEOTIDE SEQUENCE</scope>
    <source>
        <strain evidence="2">SZUA-1515</strain>
    </source>
</reference>
<dbReference type="PANTHER" id="PTHR23131:SF4">
    <property type="entry name" value="METALLO-BETA-LACTAMASE SUPERFAMILY POTEIN"/>
    <property type="match status" value="1"/>
</dbReference>
<evidence type="ECO:0000313" key="3">
    <source>
        <dbReference type="Proteomes" id="UP000608579"/>
    </source>
</evidence>
<dbReference type="InterPro" id="IPR036866">
    <property type="entry name" value="RibonucZ/Hydroxyglut_hydro"/>
</dbReference>
<comment type="caution">
    <text evidence="2">The sequence shown here is derived from an EMBL/GenBank/DDBJ whole genome shotgun (WGS) entry which is preliminary data.</text>
</comment>
<dbReference type="AlphaFoldDB" id="A0A833EAK0"/>
<evidence type="ECO:0000259" key="1">
    <source>
        <dbReference type="SMART" id="SM00849"/>
    </source>
</evidence>
<sequence>MMVWKGGGRGMAGVNKVAEGVYRIRIKGPIGDVGHVNLYLIEGGDEATLVDAGFFSSADEILDAVETVLGPGFRINRIIITHLHYDHYGSASQLAARLSTEVLLHEREKIIAKIIEDIRLDKERTLVKLLQLPERVAEKVYKVIQREVEIYPKHVKEIEGDTVIRSKSGRWRPIHTPGHTPGHLCLFNEEAGVLISGDHLLPSETSNIAYYPIKDYNPLLEFLQSLKLVEKLNPKLLLPSHGDAFTDASRRVSFLFQHHEKRLQEVMQGIMEEKSITGAARHVKWSRGDFENLSDFDKWLAVLETLSHAEFLAYCGVAERRIDKTLTYSIVDSSFEKVLEKLHAIR</sequence>
<protein>
    <submittedName>
        <fullName evidence="2">MBL fold metallo-hydrolase</fullName>
    </submittedName>
</protein>
<dbReference type="InterPro" id="IPR050662">
    <property type="entry name" value="Sec-metab_biosynth-thioest"/>
</dbReference>
<dbReference type="PANTHER" id="PTHR23131">
    <property type="entry name" value="ENDORIBONUCLEASE LACTB2"/>
    <property type="match status" value="1"/>
</dbReference>
<dbReference type="InterPro" id="IPR001279">
    <property type="entry name" value="Metallo-B-lactamas"/>
</dbReference>
<dbReference type="EMBL" id="DQVM01000154">
    <property type="protein sequence ID" value="HIQ30449.1"/>
    <property type="molecule type" value="Genomic_DNA"/>
</dbReference>
<dbReference type="Proteomes" id="UP000608579">
    <property type="component" value="Unassembled WGS sequence"/>
</dbReference>
<dbReference type="CDD" id="cd07721">
    <property type="entry name" value="yflN-like_MBL-fold"/>
    <property type="match status" value="1"/>
</dbReference>
<accession>A0A833EAK0</accession>
<organism evidence="2 3">
    <name type="scientific">Caldiarchaeum subterraneum</name>
    <dbReference type="NCBI Taxonomy" id="311458"/>
    <lineage>
        <taxon>Archaea</taxon>
        <taxon>Nitrososphaerota</taxon>
        <taxon>Candidatus Caldarchaeales</taxon>
        <taxon>Candidatus Caldarchaeaceae</taxon>
        <taxon>Candidatus Caldarchaeum</taxon>
    </lineage>
</organism>
<dbReference type="SMART" id="SM00849">
    <property type="entry name" value="Lactamase_B"/>
    <property type="match status" value="1"/>
</dbReference>
<feature type="domain" description="Metallo-beta-lactamase" evidence="1">
    <location>
        <begin position="35"/>
        <end position="241"/>
    </location>
</feature>
<dbReference type="GO" id="GO:0016787">
    <property type="term" value="F:hydrolase activity"/>
    <property type="evidence" value="ECO:0007669"/>
    <property type="project" value="UniProtKB-KW"/>
</dbReference>
<dbReference type="Gene3D" id="3.60.15.10">
    <property type="entry name" value="Ribonuclease Z/Hydroxyacylglutathione hydrolase-like"/>
    <property type="match status" value="1"/>
</dbReference>
<name>A0A833EAK0_CALS0</name>
<proteinExistence type="predicted"/>
<dbReference type="Pfam" id="PF00753">
    <property type="entry name" value="Lactamase_B"/>
    <property type="match status" value="1"/>
</dbReference>